<dbReference type="EMBL" id="DSFP01000049">
    <property type="protein sequence ID" value="HEW46146.1"/>
    <property type="molecule type" value="Genomic_DNA"/>
</dbReference>
<proteinExistence type="predicted"/>
<dbReference type="AlphaFoldDB" id="A0A7C2ZH78"/>
<evidence type="ECO:0000313" key="1">
    <source>
        <dbReference type="EMBL" id="HEW46146.1"/>
    </source>
</evidence>
<comment type="caution">
    <text evidence="1">The sequence shown here is derived from an EMBL/GenBank/DDBJ whole genome shotgun (WGS) entry which is preliminary data.</text>
</comment>
<gene>
    <name evidence="1" type="ORF">ENO47_05700</name>
</gene>
<name>A0A7C2ZH78_9AQUI</name>
<evidence type="ECO:0008006" key="2">
    <source>
        <dbReference type="Google" id="ProtNLM"/>
    </source>
</evidence>
<protein>
    <recommendedName>
        <fullName evidence="2">Dephospho-CoA kinase</fullName>
    </recommendedName>
</protein>
<sequence>MTLEEKFRLLSEEVMKNMANPDLDLELCFPNEAEEGCEVKKYPYLRVKYVVEGHDLYEKEIDIDPEYWEKDVKDLANFVSFQIQQFMEEIDSVEYGGE</sequence>
<reference evidence="1" key="1">
    <citation type="journal article" date="2020" name="mSystems">
        <title>Genome- and Community-Level Interaction Insights into Carbon Utilization and Element Cycling Functions of Hydrothermarchaeota in Hydrothermal Sediment.</title>
        <authorList>
            <person name="Zhou Z."/>
            <person name="Liu Y."/>
            <person name="Xu W."/>
            <person name="Pan J."/>
            <person name="Luo Z.H."/>
            <person name="Li M."/>
        </authorList>
    </citation>
    <scope>NUCLEOTIDE SEQUENCE [LARGE SCALE GENOMIC DNA]</scope>
    <source>
        <strain evidence="1">SpSt-132</strain>
    </source>
</reference>
<accession>A0A7C2ZH78</accession>
<organism evidence="1">
    <name type="scientific">Hydrogenobacter sp</name>
    <dbReference type="NCBI Taxonomy" id="2152829"/>
    <lineage>
        <taxon>Bacteria</taxon>
        <taxon>Pseudomonadati</taxon>
        <taxon>Aquificota</taxon>
        <taxon>Aquificia</taxon>
        <taxon>Aquificales</taxon>
        <taxon>Aquificaceae</taxon>
        <taxon>Hydrogenobacter</taxon>
    </lineage>
</organism>